<comment type="caution">
    <text evidence="1">The sequence shown here is derived from an EMBL/GenBank/DDBJ whole genome shotgun (WGS) entry which is preliminary data.</text>
</comment>
<reference evidence="1 2" key="1">
    <citation type="journal article" date="2019" name="Commun. Biol.">
        <title>The bagworm genome reveals a unique fibroin gene that provides high tensile strength.</title>
        <authorList>
            <person name="Kono N."/>
            <person name="Nakamura H."/>
            <person name="Ohtoshi R."/>
            <person name="Tomita M."/>
            <person name="Numata K."/>
            <person name="Arakawa K."/>
        </authorList>
    </citation>
    <scope>NUCLEOTIDE SEQUENCE [LARGE SCALE GENOMIC DNA]</scope>
</reference>
<keyword evidence="2" id="KW-1185">Reference proteome</keyword>
<proteinExistence type="predicted"/>
<evidence type="ECO:0000313" key="2">
    <source>
        <dbReference type="Proteomes" id="UP000299102"/>
    </source>
</evidence>
<dbReference type="AlphaFoldDB" id="A0A4C1WVQ0"/>
<accession>A0A4C1WVQ0</accession>
<gene>
    <name evidence="1" type="ORF">EVAR_45734_1</name>
</gene>
<dbReference type="Proteomes" id="UP000299102">
    <property type="component" value="Unassembled WGS sequence"/>
</dbReference>
<protein>
    <submittedName>
        <fullName evidence="1">Uncharacterized protein</fullName>
    </submittedName>
</protein>
<evidence type="ECO:0000313" key="1">
    <source>
        <dbReference type="EMBL" id="GBP55411.1"/>
    </source>
</evidence>
<sequence>MTGSIAGPEAAFKAVKGELEGTRSDSLGLRGCDVTSMKMSYNETADDSAGMEPALALCFAEHAIASILTQAASESVRGHFERRKQIKRKLFTTPKRAYATAHRSARCAARYGPFRDDGTESFVRRERRKAVRPAFRGVLSPVRIL</sequence>
<organism evidence="1 2">
    <name type="scientific">Eumeta variegata</name>
    <name type="common">Bagworm moth</name>
    <name type="synonym">Eumeta japonica</name>
    <dbReference type="NCBI Taxonomy" id="151549"/>
    <lineage>
        <taxon>Eukaryota</taxon>
        <taxon>Metazoa</taxon>
        <taxon>Ecdysozoa</taxon>
        <taxon>Arthropoda</taxon>
        <taxon>Hexapoda</taxon>
        <taxon>Insecta</taxon>
        <taxon>Pterygota</taxon>
        <taxon>Neoptera</taxon>
        <taxon>Endopterygota</taxon>
        <taxon>Lepidoptera</taxon>
        <taxon>Glossata</taxon>
        <taxon>Ditrysia</taxon>
        <taxon>Tineoidea</taxon>
        <taxon>Psychidae</taxon>
        <taxon>Oiketicinae</taxon>
        <taxon>Eumeta</taxon>
    </lineage>
</organism>
<name>A0A4C1WVQ0_EUMVA</name>
<dbReference type="EMBL" id="BGZK01000667">
    <property type="protein sequence ID" value="GBP55411.1"/>
    <property type="molecule type" value="Genomic_DNA"/>
</dbReference>